<dbReference type="PANTHER" id="PTHR22870:SF408">
    <property type="entry name" value="OS09G0560450 PROTEIN"/>
    <property type="match status" value="1"/>
</dbReference>
<dbReference type="SUPFAM" id="SSF50985">
    <property type="entry name" value="RCC1/BLIP-II"/>
    <property type="match status" value="1"/>
</dbReference>
<dbReference type="PROSITE" id="PS50012">
    <property type="entry name" value="RCC1_3"/>
    <property type="match status" value="1"/>
</dbReference>
<dbReference type="Gene3D" id="2.130.10.30">
    <property type="entry name" value="Regulator of chromosome condensation 1/beta-lactamase-inhibitor protein II"/>
    <property type="match status" value="1"/>
</dbReference>
<protein>
    <recommendedName>
        <fullName evidence="4">RCC1 repeat-containing protein</fullName>
    </recommendedName>
</protein>
<keyword evidence="3" id="KW-1185">Reference proteome</keyword>
<sequence>MSIRRRSDISLISVGIYNSFAQDVDGNIYSWGYNGDGQLGFGNYDNTSIPAIISGLTNVLDITGGGNTTIALKEDGSVWTWGDGYNGLLGDGADNGRNKGLDKHS</sequence>
<dbReference type="EMBL" id="WJXB01000004">
    <property type="protein sequence ID" value="MRN53905.1"/>
    <property type="molecule type" value="Genomic_DNA"/>
</dbReference>
<comment type="caution">
    <text evidence="2">The sequence shown here is derived from an EMBL/GenBank/DDBJ whole genome shotgun (WGS) entry which is preliminary data.</text>
</comment>
<dbReference type="PANTHER" id="PTHR22870">
    <property type="entry name" value="REGULATOR OF CHROMOSOME CONDENSATION"/>
    <property type="match status" value="1"/>
</dbReference>
<gene>
    <name evidence="2" type="ORF">GJB61_13000</name>
</gene>
<dbReference type="PRINTS" id="PR00633">
    <property type="entry name" value="RCCNDNSATION"/>
</dbReference>
<dbReference type="Pfam" id="PF00415">
    <property type="entry name" value="RCC1"/>
    <property type="match status" value="1"/>
</dbReference>
<reference evidence="2 3" key="1">
    <citation type="submission" date="2019-11" db="EMBL/GenBank/DDBJ databases">
        <title>Paenibacillus monticola sp. nov., a novel PGPR strain isolated from mountain sample in China.</title>
        <authorList>
            <person name="Zhao Q."/>
            <person name="Li H.-P."/>
            <person name="Zhang J.-L."/>
        </authorList>
    </citation>
    <scope>NUCLEOTIDE SEQUENCE [LARGE SCALE GENOMIC DNA]</scope>
    <source>
        <strain evidence="2 3">LC-T2</strain>
    </source>
</reference>
<evidence type="ECO:0000313" key="3">
    <source>
        <dbReference type="Proteomes" id="UP000463051"/>
    </source>
</evidence>
<proteinExistence type="predicted"/>
<accession>A0A7X2L271</accession>
<name>A0A7X2L271_9BACL</name>
<dbReference type="InterPro" id="IPR051210">
    <property type="entry name" value="Ub_ligase/GEF_domain"/>
</dbReference>
<dbReference type="Proteomes" id="UP000463051">
    <property type="component" value="Unassembled WGS sequence"/>
</dbReference>
<dbReference type="InterPro" id="IPR009091">
    <property type="entry name" value="RCC1/BLIP-II"/>
</dbReference>
<evidence type="ECO:0000256" key="1">
    <source>
        <dbReference type="ARBA" id="ARBA00022737"/>
    </source>
</evidence>
<keyword evidence="1" id="KW-0677">Repeat</keyword>
<evidence type="ECO:0008006" key="4">
    <source>
        <dbReference type="Google" id="ProtNLM"/>
    </source>
</evidence>
<evidence type="ECO:0000313" key="2">
    <source>
        <dbReference type="EMBL" id="MRN53905.1"/>
    </source>
</evidence>
<organism evidence="2 3">
    <name type="scientific">Paenibacillus monticola</name>
    <dbReference type="NCBI Taxonomy" id="2666075"/>
    <lineage>
        <taxon>Bacteria</taxon>
        <taxon>Bacillati</taxon>
        <taxon>Bacillota</taxon>
        <taxon>Bacilli</taxon>
        <taxon>Bacillales</taxon>
        <taxon>Paenibacillaceae</taxon>
        <taxon>Paenibacillus</taxon>
    </lineage>
</organism>
<dbReference type="AlphaFoldDB" id="A0A7X2L271"/>
<dbReference type="InterPro" id="IPR000408">
    <property type="entry name" value="Reg_chr_condens"/>
</dbReference>